<dbReference type="GO" id="GO:0043138">
    <property type="term" value="F:3'-5' DNA helicase activity"/>
    <property type="evidence" value="ECO:0007669"/>
    <property type="project" value="TreeGrafter"/>
</dbReference>
<dbReference type="GO" id="GO:0003676">
    <property type="term" value="F:nucleic acid binding"/>
    <property type="evidence" value="ECO:0007669"/>
    <property type="project" value="InterPro"/>
</dbReference>
<evidence type="ECO:0000259" key="4">
    <source>
        <dbReference type="PROSITE" id="PS51194"/>
    </source>
</evidence>
<evidence type="ECO:0000256" key="2">
    <source>
        <dbReference type="ARBA" id="ARBA00022840"/>
    </source>
</evidence>
<feature type="domain" description="Helicase ATP-binding" evidence="3">
    <location>
        <begin position="67"/>
        <end position="249"/>
    </location>
</feature>
<keyword evidence="1" id="KW-0547">Nucleotide-binding</keyword>
<dbReference type="AlphaFoldDB" id="A0A1E3SEH5"/>
<dbReference type="InterPro" id="IPR001650">
    <property type="entry name" value="Helicase_C-like"/>
</dbReference>
<gene>
    <name evidence="5" type="ORF">BST27_20115</name>
</gene>
<dbReference type="PANTHER" id="PTHR47957">
    <property type="entry name" value="ATP-DEPENDENT HELICASE HRQ1"/>
    <property type="match status" value="1"/>
</dbReference>
<dbReference type="STRING" id="28445.BHQ20_12200"/>
<dbReference type="InterPro" id="IPR055227">
    <property type="entry name" value="HRQ1_WHD"/>
</dbReference>
<dbReference type="PANTHER" id="PTHR47957:SF3">
    <property type="entry name" value="ATP-DEPENDENT HELICASE HRQ1"/>
    <property type="match status" value="1"/>
</dbReference>
<dbReference type="InterPro" id="IPR027417">
    <property type="entry name" value="P-loop_NTPase"/>
</dbReference>
<dbReference type="EMBL" id="MVHT01000061">
    <property type="protein sequence ID" value="ORA98993.1"/>
    <property type="molecule type" value="Genomic_DNA"/>
</dbReference>
<sequence>MASFGSDLLAAALAGTPSSELPLRHVAELPPRLGRPSEWPDWAEPDVIRAFTDRGITSPWSHQRAAAELAHSGRHVVLSTGTASGKSLAYQLPVLSALATNPRARVLYLSPTKALGHDQLRTAHALTAAVPRLADVAPTAYDGDSPTEVRRFARERSRWVFSNPDMIHLSTLRNHARWSVLLRNLRFVIVDECHYYRGVFGSNVAMVLRRLLRLCTRYGAAPTVVFASATTDSPGETAAELLGQPVVEITEDGSPQGARTVALWEPALRDDLVGENGAPVRRSAGAEAARIMADLIVEGAQTLTFVRSRRAAELTALAARARLDETAPDLSPLVASYRAGYLSEDRTALEHALADGRLRGLASTNALELGVDIAGLDAVVLAGFPGTVASFWQQAGRSGRRGQGALVVLVARDDPLDTYLVHHPEALLGKPVERVVIDPTNPYILGPQLLCAATELPLDEAEVRSLDAVDVAEGLVDDGLLRRRAGKYYPAPGVEPHGAVDIRGSIGGQIVIVEAETGRLLGSCGAGQAPASVHPGAVYLHQGESYVVDSLDPEAGIAFVHAEDPGYTTFAREVTDIAVTGTGERLTFGAVTLGLVPVTVTHQVIGYLRRRLNGEVIDFVELSMPEQVLPTIAVMYTVTPEALAINDIEPLRIPGSLHAAEHAAIGLLPLVASCDRGDIGGLSTAIGPDGLPSVFVYDGHPGGAGFAERGFRQARIWLGATAAAIEACECPSGCPSCVQSPKCANGNDPLDKAGAVRVLRLVLAELGAELPKT</sequence>
<dbReference type="GO" id="GO:0005524">
    <property type="term" value="F:ATP binding"/>
    <property type="evidence" value="ECO:0007669"/>
    <property type="project" value="UniProtKB-KW"/>
</dbReference>
<name>A0A1E3SEH5_MYCIE</name>
<keyword evidence="5" id="KW-0378">Hydrolase</keyword>
<dbReference type="PROSITE" id="PS51194">
    <property type="entry name" value="HELICASE_CTER"/>
    <property type="match status" value="1"/>
</dbReference>
<dbReference type="CDD" id="cd17923">
    <property type="entry name" value="DEXHc_Hrq1-like"/>
    <property type="match status" value="1"/>
</dbReference>
<dbReference type="InterPro" id="IPR014001">
    <property type="entry name" value="Helicase_ATP-bd"/>
</dbReference>
<dbReference type="CDD" id="cd18797">
    <property type="entry name" value="SF2_C_Hrq"/>
    <property type="match status" value="1"/>
</dbReference>
<reference evidence="5 6" key="1">
    <citation type="submission" date="2017-02" db="EMBL/GenBank/DDBJ databases">
        <title>The new phylogeny of genus Mycobacterium.</title>
        <authorList>
            <person name="Tortoli E."/>
            <person name="Trovato A."/>
            <person name="Cirillo D.M."/>
        </authorList>
    </citation>
    <scope>NUCLEOTIDE SEQUENCE [LARGE SCALE GENOMIC DNA]</scope>
    <source>
        <strain evidence="5 6">DSM 44049</strain>
    </source>
</reference>
<proteinExistence type="predicted"/>
<dbReference type="NCBIfam" id="TIGR03817">
    <property type="entry name" value="DECH_helic"/>
    <property type="match status" value="1"/>
</dbReference>
<dbReference type="FunFam" id="3.40.50.300:FF:001137">
    <property type="entry name" value="DEAD/DEAH box helicase"/>
    <property type="match status" value="1"/>
</dbReference>
<keyword evidence="6" id="KW-1185">Reference proteome</keyword>
<dbReference type="InterPro" id="IPR022307">
    <property type="entry name" value="Helicase_put_actinobac"/>
</dbReference>
<dbReference type="SMART" id="SM00490">
    <property type="entry name" value="HELICc"/>
    <property type="match status" value="1"/>
</dbReference>
<dbReference type="SUPFAM" id="SSF52540">
    <property type="entry name" value="P-loop containing nucleoside triphosphate hydrolases"/>
    <property type="match status" value="1"/>
</dbReference>
<dbReference type="Gene3D" id="3.40.50.300">
    <property type="entry name" value="P-loop containing nucleotide triphosphate hydrolases"/>
    <property type="match status" value="2"/>
</dbReference>
<dbReference type="PROSITE" id="PS51192">
    <property type="entry name" value="HELICASE_ATP_BIND_1"/>
    <property type="match status" value="1"/>
</dbReference>
<dbReference type="GO" id="GO:0036297">
    <property type="term" value="P:interstrand cross-link repair"/>
    <property type="evidence" value="ECO:0007669"/>
    <property type="project" value="TreeGrafter"/>
</dbReference>
<dbReference type="SMART" id="SM00487">
    <property type="entry name" value="DEXDc"/>
    <property type="match status" value="1"/>
</dbReference>
<keyword evidence="5" id="KW-0347">Helicase</keyword>
<keyword evidence="2" id="KW-0067">ATP-binding</keyword>
<accession>A0A1E3SEH5</accession>
<evidence type="ECO:0000313" key="5">
    <source>
        <dbReference type="EMBL" id="ORA98993.1"/>
    </source>
</evidence>
<dbReference type="Pfam" id="PF22982">
    <property type="entry name" value="WHD_HRQ1"/>
    <property type="match status" value="1"/>
</dbReference>
<dbReference type="Pfam" id="PF09369">
    <property type="entry name" value="MZB"/>
    <property type="match status" value="1"/>
</dbReference>
<organism evidence="5 6">
    <name type="scientific">Mycobacterium intermedium</name>
    <dbReference type="NCBI Taxonomy" id="28445"/>
    <lineage>
        <taxon>Bacteria</taxon>
        <taxon>Bacillati</taxon>
        <taxon>Actinomycetota</taxon>
        <taxon>Actinomycetes</taxon>
        <taxon>Mycobacteriales</taxon>
        <taxon>Mycobacteriaceae</taxon>
        <taxon>Mycobacterium</taxon>
        <taxon>Mycobacterium simiae complex</taxon>
    </lineage>
</organism>
<dbReference type="Proteomes" id="UP000192739">
    <property type="component" value="Unassembled WGS sequence"/>
</dbReference>
<dbReference type="InterPro" id="IPR011545">
    <property type="entry name" value="DEAD/DEAH_box_helicase_dom"/>
</dbReference>
<dbReference type="InterPro" id="IPR018973">
    <property type="entry name" value="MZB"/>
</dbReference>
<dbReference type="Pfam" id="PF00270">
    <property type="entry name" value="DEAD"/>
    <property type="match status" value="1"/>
</dbReference>
<evidence type="ECO:0000313" key="6">
    <source>
        <dbReference type="Proteomes" id="UP000192739"/>
    </source>
</evidence>
<protein>
    <submittedName>
        <fullName evidence="5">DEAD/DEAH box helicase</fullName>
    </submittedName>
</protein>
<feature type="domain" description="Helicase C-terminal" evidence="4">
    <location>
        <begin position="290"/>
        <end position="443"/>
    </location>
</feature>
<evidence type="ECO:0000256" key="1">
    <source>
        <dbReference type="ARBA" id="ARBA00022741"/>
    </source>
</evidence>
<evidence type="ECO:0000259" key="3">
    <source>
        <dbReference type="PROSITE" id="PS51192"/>
    </source>
</evidence>
<dbReference type="RefSeq" id="WP_069419405.1">
    <property type="nucleotide sequence ID" value="NZ_CBCRZH010000062.1"/>
</dbReference>
<dbReference type="GO" id="GO:0006289">
    <property type="term" value="P:nucleotide-excision repair"/>
    <property type="evidence" value="ECO:0007669"/>
    <property type="project" value="TreeGrafter"/>
</dbReference>
<dbReference type="Pfam" id="PF00271">
    <property type="entry name" value="Helicase_C"/>
    <property type="match status" value="1"/>
</dbReference>
<dbReference type="OrthoDB" id="143059at2"/>
<comment type="caution">
    <text evidence="5">The sequence shown here is derived from an EMBL/GenBank/DDBJ whole genome shotgun (WGS) entry which is preliminary data.</text>
</comment>